<evidence type="ECO:0000256" key="7">
    <source>
        <dbReference type="SAM" id="SignalP"/>
    </source>
</evidence>
<evidence type="ECO:0000256" key="3">
    <source>
        <dbReference type="ARBA" id="ARBA00023002"/>
    </source>
</evidence>
<sequence>MADAATLSFLFLTLSSALFLLQLCRSLKSKKHPHRRLPLSPPSLPVIGHLHLLKKPLHQSLAKLAAAHGPVLLLRFGSRRVLHVADPAAAEECFTTHDVTFANRPQLPSTRHLSNGYTTLGSSSYGPNWRNLRRIATVDVFSSHRLLLSSDVRAGEVRDLARRLLEAAAGAGANSPARANVKVRAFELAMNTMARMIAGKRYYGDDDDDDAAGTEEAERFRAMVLEFFAMHGASNLQDFVPVLALLDISGANRRATRLAKARNEWAQRLIDEHRATEAKQGKKTMVGDLLGMQASDPEAYSDKVIRALCLSILQAGTETTSSTIEWAMALLLNHSAALAKARAEIDKVVGTTRLLEESDLSSLPYLQSIVMETLRLHPVGPLLAPHDSSADCSVAGYDIPAGTMLLVNVHAMHRDPGVWEDPEMFLPERFQGGKAENKLMMPFGMGRRGCPGESLAMKMVGLAVGTLVQCFEWRRLGEEEVDMTEGSGLSMPKAVPLEALYWPRTEMVPALSTL</sequence>
<dbReference type="InterPro" id="IPR001128">
    <property type="entry name" value="Cyt_P450"/>
</dbReference>
<protein>
    <submittedName>
        <fullName evidence="8">Uncharacterized protein</fullName>
    </submittedName>
</protein>
<keyword evidence="4 5" id="KW-0408">Iron</keyword>
<feature type="non-terminal residue" evidence="8">
    <location>
        <position position="1"/>
    </location>
</feature>
<dbReference type="AlphaFoldDB" id="A0A5J9TPW9"/>
<dbReference type="InterPro" id="IPR050651">
    <property type="entry name" value="Plant_Cytochrome_P450_Monoox"/>
</dbReference>
<dbReference type="GO" id="GO:0020037">
    <property type="term" value="F:heme binding"/>
    <property type="evidence" value="ECO:0007669"/>
    <property type="project" value="InterPro"/>
</dbReference>
<feature type="signal peptide" evidence="7">
    <location>
        <begin position="1"/>
        <end position="26"/>
    </location>
</feature>
<evidence type="ECO:0000313" key="9">
    <source>
        <dbReference type="Proteomes" id="UP000324897"/>
    </source>
</evidence>
<evidence type="ECO:0000256" key="5">
    <source>
        <dbReference type="PIRSR" id="PIRSR602401-1"/>
    </source>
</evidence>
<dbReference type="PROSITE" id="PS00086">
    <property type="entry name" value="CYTOCHROME_P450"/>
    <property type="match status" value="1"/>
</dbReference>
<dbReference type="PANTHER" id="PTHR47947">
    <property type="entry name" value="CYTOCHROME P450 82C3-RELATED"/>
    <property type="match status" value="1"/>
</dbReference>
<keyword evidence="1 5" id="KW-0349">Heme</keyword>
<comment type="similarity">
    <text evidence="6">Belongs to the cytochrome P450 family.</text>
</comment>
<dbReference type="Pfam" id="PF00067">
    <property type="entry name" value="p450"/>
    <property type="match status" value="1"/>
</dbReference>
<proteinExistence type="inferred from homology"/>
<dbReference type="InterPro" id="IPR002401">
    <property type="entry name" value="Cyt_P450_E_grp-I"/>
</dbReference>
<dbReference type="FunFam" id="1.10.630.10:FF:000026">
    <property type="entry name" value="Cytochrome P450 82C4"/>
    <property type="match status" value="1"/>
</dbReference>
<keyword evidence="9" id="KW-1185">Reference proteome</keyword>
<dbReference type="PRINTS" id="PR00385">
    <property type="entry name" value="P450"/>
</dbReference>
<feature type="binding site" description="axial binding residue" evidence="5">
    <location>
        <position position="450"/>
    </location>
    <ligand>
        <name>heme</name>
        <dbReference type="ChEBI" id="CHEBI:30413"/>
    </ligand>
    <ligandPart>
        <name>Fe</name>
        <dbReference type="ChEBI" id="CHEBI:18248"/>
    </ligandPart>
</feature>
<accession>A0A5J9TPW9</accession>
<dbReference type="PRINTS" id="PR00463">
    <property type="entry name" value="EP450I"/>
</dbReference>
<dbReference type="GO" id="GO:0016705">
    <property type="term" value="F:oxidoreductase activity, acting on paired donors, with incorporation or reduction of molecular oxygen"/>
    <property type="evidence" value="ECO:0007669"/>
    <property type="project" value="InterPro"/>
</dbReference>
<dbReference type="GO" id="GO:0005506">
    <property type="term" value="F:iron ion binding"/>
    <property type="evidence" value="ECO:0007669"/>
    <property type="project" value="InterPro"/>
</dbReference>
<name>A0A5J9TPW9_9POAL</name>
<dbReference type="Gramene" id="TVU13315">
    <property type="protein sequence ID" value="TVU13315"/>
    <property type="gene ID" value="EJB05_40363"/>
</dbReference>
<comment type="cofactor">
    <cofactor evidence="5">
        <name>heme</name>
        <dbReference type="ChEBI" id="CHEBI:30413"/>
    </cofactor>
</comment>
<dbReference type="Gene3D" id="1.10.630.10">
    <property type="entry name" value="Cytochrome P450"/>
    <property type="match status" value="1"/>
</dbReference>
<evidence type="ECO:0000256" key="2">
    <source>
        <dbReference type="ARBA" id="ARBA00022723"/>
    </source>
</evidence>
<keyword evidence="7" id="KW-0732">Signal</keyword>
<reference evidence="8 9" key="1">
    <citation type="journal article" date="2019" name="Sci. Rep.">
        <title>A high-quality genome of Eragrostis curvula grass provides insights into Poaceae evolution and supports new strategies to enhance forage quality.</title>
        <authorList>
            <person name="Carballo J."/>
            <person name="Santos B.A.C.M."/>
            <person name="Zappacosta D."/>
            <person name="Garbus I."/>
            <person name="Selva J.P."/>
            <person name="Gallo C.A."/>
            <person name="Diaz A."/>
            <person name="Albertini E."/>
            <person name="Caccamo M."/>
            <person name="Echenique V."/>
        </authorList>
    </citation>
    <scope>NUCLEOTIDE SEQUENCE [LARGE SCALE GENOMIC DNA]</scope>
    <source>
        <strain evidence="9">cv. Victoria</strain>
        <tissue evidence="8">Leaf</tissue>
    </source>
</reference>
<keyword evidence="2 5" id="KW-0479">Metal-binding</keyword>
<dbReference type="Proteomes" id="UP000324897">
    <property type="component" value="Unassembled WGS sequence"/>
</dbReference>
<evidence type="ECO:0000256" key="4">
    <source>
        <dbReference type="ARBA" id="ARBA00023004"/>
    </source>
</evidence>
<dbReference type="InterPro" id="IPR017972">
    <property type="entry name" value="Cyt_P450_CS"/>
</dbReference>
<feature type="chain" id="PRO_5023918498" evidence="7">
    <location>
        <begin position="27"/>
        <end position="514"/>
    </location>
</feature>
<dbReference type="EMBL" id="RWGY01000034">
    <property type="protein sequence ID" value="TVU13315.1"/>
    <property type="molecule type" value="Genomic_DNA"/>
</dbReference>
<organism evidence="8 9">
    <name type="scientific">Eragrostis curvula</name>
    <name type="common">weeping love grass</name>
    <dbReference type="NCBI Taxonomy" id="38414"/>
    <lineage>
        <taxon>Eukaryota</taxon>
        <taxon>Viridiplantae</taxon>
        <taxon>Streptophyta</taxon>
        <taxon>Embryophyta</taxon>
        <taxon>Tracheophyta</taxon>
        <taxon>Spermatophyta</taxon>
        <taxon>Magnoliopsida</taxon>
        <taxon>Liliopsida</taxon>
        <taxon>Poales</taxon>
        <taxon>Poaceae</taxon>
        <taxon>PACMAD clade</taxon>
        <taxon>Chloridoideae</taxon>
        <taxon>Eragrostideae</taxon>
        <taxon>Eragrostidinae</taxon>
        <taxon>Eragrostis</taxon>
    </lineage>
</organism>
<dbReference type="OrthoDB" id="1055148at2759"/>
<evidence type="ECO:0000256" key="6">
    <source>
        <dbReference type="RuleBase" id="RU000461"/>
    </source>
</evidence>
<comment type="caution">
    <text evidence="8">The sequence shown here is derived from an EMBL/GenBank/DDBJ whole genome shotgun (WGS) entry which is preliminary data.</text>
</comment>
<dbReference type="SUPFAM" id="SSF48264">
    <property type="entry name" value="Cytochrome P450"/>
    <property type="match status" value="1"/>
</dbReference>
<dbReference type="GO" id="GO:0004497">
    <property type="term" value="F:monooxygenase activity"/>
    <property type="evidence" value="ECO:0007669"/>
    <property type="project" value="UniProtKB-KW"/>
</dbReference>
<dbReference type="CDD" id="cd20653">
    <property type="entry name" value="CYP81"/>
    <property type="match status" value="1"/>
</dbReference>
<dbReference type="InterPro" id="IPR036396">
    <property type="entry name" value="Cyt_P450_sf"/>
</dbReference>
<keyword evidence="3 6" id="KW-0560">Oxidoreductase</keyword>
<keyword evidence="6" id="KW-0503">Monooxygenase</keyword>
<dbReference type="PANTHER" id="PTHR47947:SF59">
    <property type="entry name" value="CYTOCHROME P450 CYP81A9"/>
    <property type="match status" value="1"/>
</dbReference>
<evidence type="ECO:0000313" key="8">
    <source>
        <dbReference type="EMBL" id="TVU13315.1"/>
    </source>
</evidence>
<evidence type="ECO:0000256" key="1">
    <source>
        <dbReference type="ARBA" id="ARBA00022617"/>
    </source>
</evidence>
<gene>
    <name evidence="8" type="ORF">EJB05_40363</name>
</gene>